<comment type="caution">
    <text evidence="2">The sequence shown here is derived from an EMBL/GenBank/DDBJ whole genome shotgun (WGS) entry which is preliminary data.</text>
</comment>
<proteinExistence type="predicted"/>
<dbReference type="EMBL" id="BOOO01000051">
    <property type="protein sequence ID" value="GII34493.1"/>
    <property type="molecule type" value="Genomic_DNA"/>
</dbReference>
<keyword evidence="3" id="KW-1185">Reference proteome</keyword>
<feature type="region of interest" description="Disordered" evidence="1">
    <location>
        <begin position="45"/>
        <end position="72"/>
    </location>
</feature>
<evidence type="ECO:0008006" key="4">
    <source>
        <dbReference type="Google" id="ProtNLM"/>
    </source>
</evidence>
<accession>A0A8J3TWQ4</accession>
<evidence type="ECO:0000313" key="3">
    <source>
        <dbReference type="Proteomes" id="UP000650628"/>
    </source>
</evidence>
<feature type="region of interest" description="Disordered" evidence="1">
    <location>
        <begin position="1"/>
        <end position="23"/>
    </location>
</feature>
<sequence length="72" mass="8098">MPTMVELFDEPPRLGGGRPRTRPDRVLADKAYTSKTNRAYLRRHGIKATIPSKAESSSPRSTNGSDRLLYRP</sequence>
<protein>
    <recommendedName>
        <fullName evidence="4">Transposase</fullName>
    </recommendedName>
</protein>
<gene>
    <name evidence="2" type="ORF">Pmi06nite_79350</name>
</gene>
<name>A0A8J3TWQ4_9ACTN</name>
<dbReference type="Proteomes" id="UP000650628">
    <property type="component" value="Unassembled WGS sequence"/>
</dbReference>
<dbReference type="AlphaFoldDB" id="A0A8J3TWQ4"/>
<reference evidence="2 3" key="1">
    <citation type="submission" date="2021-01" db="EMBL/GenBank/DDBJ databases">
        <title>Whole genome shotgun sequence of Planotetraspora mira NBRC 15435.</title>
        <authorList>
            <person name="Komaki H."/>
            <person name="Tamura T."/>
        </authorList>
    </citation>
    <scope>NUCLEOTIDE SEQUENCE [LARGE SCALE GENOMIC DNA]</scope>
    <source>
        <strain evidence="2 3">NBRC 15435</strain>
    </source>
</reference>
<evidence type="ECO:0000256" key="1">
    <source>
        <dbReference type="SAM" id="MobiDB-lite"/>
    </source>
</evidence>
<organism evidence="2 3">
    <name type="scientific">Planotetraspora mira</name>
    <dbReference type="NCBI Taxonomy" id="58121"/>
    <lineage>
        <taxon>Bacteria</taxon>
        <taxon>Bacillati</taxon>
        <taxon>Actinomycetota</taxon>
        <taxon>Actinomycetes</taxon>
        <taxon>Streptosporangiales</taxon>
        <taxon>Streptosporangiaceae</taxon>
        <taxon>Planotetraspora</taxon>
    </lineage>
</organism>
<feature type="compositionally biased region" description="Polar residues" evidence="1">
    <location>
        <begin position="54"/>
        <end position="65"/>
    </location>
</feature>
<evidence type="ECO:0000313" key="2">
    <source>
        <dbReference type="EMBL" id="GII34493.1"/>
    </source>
</evidence>